<reference evidence="7 8" key="1">
    <citation type="submission" date="2019-01" db="EMBL/GenBank/DDBJ databases">
        <title>Genome sequence of the Antarctic species Gelidibacter gilvus ACAM 158(T).</title>
        <authorList>
            <person name="Bowman J.P."/>
        </authorList>
    </citation>
    <scope>NUCLEOTIDE SEQUENCE [LARGE SCALE GENOMIC DNA]</scope>
    <source>
        <strain evidence="7 8">IC158</strain>
    </source>
</reference>
<proteinExistence type="predicted"/>
<dbReference type="GO" id="GO:0046872">
    <property type="term" value="F:metal ion binding"/>
    <property type="evidence" value="ECO:0007669"/>
    <property type="project" value="UniProtKB-KW"/>
</dbReference>
<sequence length="144" mass="15979">MKVSEIRVSYSNENPVKVKIQDSNSVYELVKYHWDYNLIELQEEVKVVLLNRANVVIGIYELSRGGLTASVVDIKLILSVALKALASSIVLIHNHPSGNLKASEADKSITTKLKQACDIVDISLLDHLIISKDGYLSFKDEGLL</sequence>
<name>A0A4Q0XL84_9FLAO</name>
<accession>A0A4Q0XL84</accession>
<dbReference type="PANTHER" id="PTHR30471">
    <property type="entry name" value="DNA REPAIR PROTEIN RADC"/>
    <property type="match status" value="1"/>
</dbReference>
<protein>
    <submittedName>
        <fullName evidence="7">DNA repair protein</fullName>
    </submittedName>
</protein>
<evidence type="ECO:0000256" key="4">
    <source>
        <dbReference type="ARBA" id="ARBA00022833"/>
    </source>
</evidence>
<dbReference type="GO" id="GO:0008237">
    <property type="term" value="F:metallopeptidase activity"/>
    <property type="evidence" value="ECO:0007669"/>
    <property type="project" value="UniProtKB-KW"/>
</dbReference>
<dbReference type="RefSeq" id="WP_129015769.1">
    <property type="nucleotide sequence ID" value="NZ_SDDZ01000001.1"/>
</dbReference>
<dbReference type="GO" id="GO:0006508">
    <property type="term" value="P:proteolysis"/>
    <property type="evidence" value="ECO:0007669"/>
    <property type="project" value="UniProtKB-KW"/>
</dbReference>
<dbReference type="InterPro" id="IPR001405">
    <property type="entry name" value="UPF0758"/>
</dbReference>
<dbReference type="AlphaFoldDB" id="A0A4Q0XL84"/>
<dbReference type="PANTHER" id="PTHR30471:SF3">
    <property type="entry name" value="UPF0758 PROTEIN YEES-RELATED"/>
    <property type="match status" value="1"/>
</dbReference>
<dbReference type="OrthoDB" id="9804482at2"/>
<dbReference type="InterPro" id="IPR020891">
    <property type="entry name" value="UPF0758_CS"/>
</dbReference>
<organism evidence="7 8">
    <name type="scientific">Gelidibacter gilvus</name>
    <dbReference type="NCBI Taxonomy" id="59602"/>
    <lineage>
        <taxon>Bacteria</taxon>
        <taxon>Pseudomonadati</taxon>
        <taxon>Bacteroidota</taxon>
        <taxon>Flavobacteriia</taxon>
        <taxon>Flavobacteriales</taxon>
        <taxon>Flavobacteriaceae</taxon>
        <taxon>Gelidibacter</taxon>
    </lineage>
</organism>
<evidence type="ECO:0000313" key="7">
    <source>
        <dbReference type="EMBL" id="RXJ52635.1"/>
    </source>
</evidence>
<dbReference type="PROSITE" id="PS50249">
    <property type="entry name" value="MPN"/>
    <property type="match status" value="1"/>
</dbReference>
<feature type="domain" description="MPN" evidence="6">
    <location>
        <begin position="19"/>
        <end position="144"/>
    </location>
</feature>
<comment type="caution">
    <text evidence="7">The sequence shown here is derived from an EMBL/GenBank/DDBJ whole genome shotgun (WGS) entry which is preliminary data.</text>
</comment>
<keyword evidence="4" id="KW-0862">Zinc</keyword>
<dbReference type="InterPro" id="IPR037518">
    <property type="entry name" value="MPN"/>
</dbReference>
<dbReference type="InterPro" id="IPR025657">
    <property type="entry name" value="RadC_JAB"/>
</dbReference>
<keyword evidence="2" id="KW-0479">Metal-binding</keyword>
<evidence type="ECO:0000256" key="3">
    <source>
        <dbReference type="ARBA" id="ARBA00022801"/>
    </source>
</evidence>
<dbReference type="Gene3D" id="3.40.140.10">
    <property type="entry name" value="Cytidine Deaminase, domain 2"/>
    <property type="match status" value="1"/>
</dbReference>
<dbReference type="CDD" id="cd08071">
    <property type="entry name" value="MPN_DUF2466"/>
    <property type="match status" value="1"/>
</dbReference>
<evidence type="ECO:0000313" key="8">
    <source>
        <dbReference type="Proteomes" id="UP000289792"/>
    </source>
</evidence>
<dbReference type="EMBL" id="SDDZ01000001">
    <property type="protein sequence ID" value="RXJ52635.1"/>
    <property type="molecule type" value="Genomic_DNA"/>
</dbReference>
<evidence type="ECO:0000259" key="6">
    <source>
        <dbReference type="PROSITE" id="PS50249"/>
    </source>
</evidence>
<gene>
    <name evidence="7" type="ORF">ESZ48_02780</name>
</gene>
<keyword evidence="8" id="KW-1185">Reference proteome</keyword>
<dbReference type="Proteomes" id="UP000289792">
    <property type="component" value="Unassembled WGS sequence"/>
</dbReference>
<evidence type="ECO:0000256" key="2">
    <source>
        <dbReference type="ARBA" id="ARBA00022723"/>
    </source>
</evidence>
<dbReference type="PROSITE" id="PS01302">
    <property type="entry name" value="UPF0758"/>
    <property type="match status" value="1"/>
</dbReference>
<keyword evidence="3" id="KW-0378">Hydrolase</keyword>
<evidence type="ECO:0000256" key="5">
    <source>
        <dbReference type="ARBA" id="ARBA00023049"/>
    </source>
</evidence>
<keyword evidence="5" id="KW-0482">Metalloprotease</keyword>
<dbReference type="Pfam" id="PF04002">
    <property type="entry name" value="RadC"/>
    <property type="match status" value="1"/>
</dbReference>
<keyword evidence="1" id="KW-0645">Protease</keyword>
<evidence type="ECO:0000256" key="1">
    <source>
        <dbReference type="ARBA" id="ARBA00022670"/>
    </source>
</evidence>